<dbReference type="EMBL" id="CAJJDN010000157">
    <property type="protein sequence ID" value="CAD8125226.1"/>
    <property type="molecule type" value="Genomic_DNA"/>
</dbReference>
<protein>
    <recommendedName>
        <fullName evidence="7">Ubiquitin conjugation factor E4 core domain-containing protein</fullName>
    </recommendedName>
</protein>
<dbReference type="InterPro" id="IPR045132">
    <property type="entry name" value="UBE4"/>
</dbReference>
<comment type="pathway">
    <text evidence="2">Protein modification; protein ubiquitination.</text>
</comment>
<feature type="coiled-coil region" evidence="6">
    <location>
        <begin position="40"/>
        <end position="73"/>
    </location>
</feature>
<keyword evidence="4" id="KW-0833">Ubl conjugation pathway</keyword>
<accession>A0A8S1RA19</accession>
<keyword evidence="9" id="KW-1185">Reference proteome</keyword>
<dbReference type="GO" id="GO:0036503">
    <property type="term" value="P:ERAD pathway"/>
    <property type="evidence" value="ECO:0007669"/>
    <property type="project" value="InterPro"/>
</dbReference>
<dbReference type="GO" id="GO:0005737">
    <property type="term" value="C:cytoplasm"/>
    <property type="evidence" value="ECO:0007669"/>
    <property type="project" value="TreeGrafter"/>
</dbReference>
<dbReference type="OrthoDB" id="312224at2759"/>
<name>A0A8S1RA19_9CILI</name>
<dbReference type="GO" id="GO:0034450">
    <property type="term" value="F:ubiquitin-ubiquitin ligase activity"/>
    <property type="evidence" value="ECO:0007669"/>
    <property type="project" value="InterPro"/>
</dbReference>
<keyword evidence="6" id="KW-0175">Coiled coil</keyword>
<evidence type="ECO:0000256" key="4">
    <source>
        <dbReference type="ARBA" id="ARBA00022786"/>
    </source>
</evidence>
<dbReference type="GO" id="GO:0005634">
    <property type="term" value="C:nucleus"/>
    <property type="evidence" value="ECO:0007669"/>
    <property type="project" value="UniProtKB-SubCell"/>
</dbReference>
<evidence type="ECO:0000256" key="1">
    <source>
        <dbReference type="ARBA" id="ARBA00004123"/>
    </source>
</evidence>
<keyword evidence="3" id="KW-0808">Transferase</keyword>
<dbReference type="Proteomes" id="UP000692954">
    <property type="component" value="Unassembled WGS sequence"/>
</dbReference>
<dbReference type="AlphaFoldDB" id="A0A8S1RA19"/>
<comment type="caution">
    <text evidence="8">The sequence shown here is derived from an EMBL/GenBank/DDBJ whole genome shotgun (WGS) entry which is preliminary data.</text>
</comment>
<reference evidence="8" key="1">
    <citation type="submission" date="2021-01" db="EMBL/GenBank/DDBJ databases">
        <authorList>
            <consortium name="Genoscope - CEA"/>
            <person name="William W."/>
        </authorList>
    </citation>
    <scope>NUCLEOTIDE SEQUENCE</scope>
</reference>
<evidence type="ECO:0000313" key="9">
    <source>
        <dbReference type="Proteomes" id="UP000692954"/>
    </source>
</evidence>
<evidence type="ECO:0000313" key="8">
    <source>
        <dbReference type="EMBL" id="CAD8125226.1"/>
    </source>
</evidence>
<gene>
    <name evidence="8" type="ORF">PSON_ATCC_30995.1.T1570061</name>
</gene>
<dbReference type="Pfam" id="PF10408">
    <property type="entry name" value="Ufd2P_core"/>
    <property type="match status" value="1"/>
</dbReference>
<dbReference type="GO" id="GO:0000151">
    <property type="term" value="C:ubiquitin ligase complex"/>
    <property type="evidence" value="ECO:0007669"/>
    <property type="project" value="InterPro"/>
</dbReference>
<proteinExistence type="predicted"/>
<dbReference type="InterPro" id="IPR019474">
    <property type="entry name" value="Ub_conjug_fac_E4_core"/>
</dbReference>
<evidence type="ECO:0000256" key="3">
    <source>
        <dbReference type="ARBA" id="ARBA00022679"/>
    </source>
</evidence>
<evidence type="ECO:0000256" key="6">
    <source>
        <dbReference type="SAM" id="Coils"/>
    </source>
</evidence>
<evidence type="ECO:0000259" key="7">
    <source>
        <dbReference type="Pfam" id="PF10408"/>
    </source>
</evidence>
<feature type="domain" description="Ubiquitin conjugation factor E4 core" evidence="7">
    <location>
        <begin position="517"/>
        <end position="957"/>
    </location>
</feature>
<comment type="subcellular location">
    <subcellularLocation>
        <location evidence="1">Nucleus</location>
    </subcellularLocation>
</comment>
<dbReference type="GO" id="GO:0006511">
    <property type="term" value="P:ubiquitin-dependent protein catabolic process"/>
    <property type="evidence" value="ECO:0007669"/>
    <property type="project" value="InterPro"/>
</dbReference>
<evidence type="ECO:0000256" key="5">
    <source>
        <dbReference type="ARBA" id="ARBA00023242"/>
    </source>
</evidence>
<dbReference type="PANTHER" id="PTHR13931">
    <property type="entry name" value="UBIQUITINATION FACTOR E4"/>
    <property type="match status" value="1"/>
</dbReference>
<sequence>MGQNQSQPVQQKQDYEKYWTLIQNGVQKKLEYEEFQRQRNLQIQAELKEKKQKQELQKQQNQEISQRQQIQEVQKIEQRIVQQQPIINIPSQVMNKKMNEAKQEVHKEKKLEVLIPNEVINQKCQTVQQKEIYKINNNIVIWNPQQEIQLIKNRKKFQNEVQQNIQDLIPQNVQNHFIQNTQKGFIQNEVPLNIQDGFNQNIQERATNNTQNQMIQYIQKEGEEYNQDQVIQNQKDNDQSNVQAKNNQQKKVQDTQVQVEQQMENDKCQNINEECILKRCFMIDSKQLKIGQLSAQFLNKIKVITSDIILDEIIYKVINTTQIMYSQRVTWLIKVLIKLSECKIQQQNAIFYEGQISKELLMKLINAILDKIVSAVARPQKLEWTNDREDINKFNSNENQIATQVYDMMFGQQIQKKLDVSFDNLDYPALNYLLTYLDTKCQTQDALRFLELITKRELLKCYKVNLNDCVDQQRALELLNKLSLYPKLTELLLENSWAFGKFQQFTTGRDIQKYSIFGSILCLSTFPRDFPEVKSIFGNQAQSLQMYQECYRGPIYDLINKMADIFLRIIRRGKEAQLQLFTFVSKLIEINLDIEKVTQKEKYEKCCFQGLMFNLQQVLLEIFNPFIYNNEQANAKVNKINKDLLAYIKDHPLLAKIYQNAKQMAPQKTAFKPLDKYPDVDPMTFLYLLIQKINSLQQHMIIDYVLAYVFLQYDQKIFGNNSKFTQESKVDKATYDTLLLHPKSVQNTIQFLSFQSKVALSLLDENCQPKYPYGLLSNQFMHDSFNYCFIYNSNDLALDYLDEIISICELTIITMKYNDLLEDIHLRVQGMELFYIFNDYVSQKNNKTIEKSYKIFSENKIIKDYLIDGLMNAYIDHDRVKVSNIIPPNRFKQAISELFTYILTTHKDIYEKKFLMYIKVNSNTYQKFAFVYINDIKEIYEQCISKTKQLKEDEIKLNIQIKKLYIIRKVVIDYFNYRLSYLGEEMPLGLEEFGRDIYKYNIIYKNRVLRIFDRRDSIIIWSKFKLHFRKFEQQRK</sequence>
<organism evidence="8 9">
    <name type="scientific">Paramecium sonneborni</name>
    <dbReference type="NCBI Taxonomy" id="65129"/>
    <lineage>
        <taxon>Eukaryota</taxon>
        <taxon>Sar</taxon>
        <taxon>Alveolata</taxon>
        <taxon>Ciliophora</taxon>
        <taxon>Intramacronucleata</taxon>
        <taxon>Oligohymenophorea</taxon>
        <taxon>Peniculida</taxon>
        <taxon>Parameciidae</taxon>
        <taxon>Paramecium</taxon>
    </lineage>
</organism>
<evidence type="ECO:0000256" key="2">
    <source>
        <dbReference type="ARBA" id="ARBA00004906"/>
    </source>
</evidence>
<dbReference type="GO" id="GO:0000209">
    <property type="term" value="P:protein polyubiquitination"/>
    <property type="evidence" value="ECO:0007669"/>
    <property type="project" value="TreeGrafter"/>
</dbReference>
<dbReference type="PANTHER" id="PTHR13931:SF2">
    <property type="entry name" value="UBIQUITIN CONJUGATION FACTOR E4 B"/>
    <property type="match status" value="1"/>
</dbReference>
<keyword evidence="5" id="KW-0539">Nucleus</keyword>